<dbReference type="SUPFAM" id="SSF53448">
    <property type="entry name" value="Nucleotide-diphospho-sugar transferases"/>
    <property type="match status" value="1"/>
</dbReference>
<dbReference type="GO" id="GO:0016740">
    <property type="term" value="F:transferase activity"/>
    <property type="evidence" value="ECO:0007669"/>
    <property type="project" value="UniProtKB-KW"/>
</dbReference>
<proteinExistence type="predicted"/>
<dbReference type="AlphaFoldDB" id="A9DDK6"/>
<dbReference type="EMBL" id="ABIA03000002">
    <property type="protein sequence ID" value="EDQ32087.1"/>
    <property type="molecule type" value="Genomic_DNA"/>
</dbReference>
<accession>A9DDK6</accession>
<evidence type="ECO:0000313" key="1">
    <source>
        <dbReference type="EMBL" id="EDQ32087.1"/>
    </source>
</evidence>
<comment type="caution">
    <text evidence="1">The sequence shown here is derived from an EMBL/GenBank/DDBJ whole genome shotgun (WGS) entry which is preliminary data.</text>
</comment>
<dbReference type="eggNOG" id="COG1216">
    <property type="taxonomic scope" value="Bacteria"/>
</dbReference>
<dbReference type="Proteomes" id="UP000004291">
    <property type="component" value="Chromosome"/>
</dbReference>
<reference evidence="1 2" key="2">
    <citation type="submission" date="2012-06" db="EMBL/GenBank/DDBJ databases">
        <authorList>
            <person name="Fiebig A."/>
        </authorList>
    </citation>
    <scope>NUCLEOTIDE SEQUENCE [LARGE SCALE GENOMIC DNA]</scope>
    <source>
        <strain evidence="1 2">DFL-43</strain>
    </source>
</reference>
<dbReference type="STRING" id="411684.HPDFL43_03219"/>
<reference evidence="1 2" key="1">
    <citation type="submission" date="2007-10" db="EMBL/GenBank/DDBJ databases">
        <authorList>
            <person name="Wagner-Dobler I."/>
            <person name="Ferriera S."/>
            <person name="Johnson J."/>
            <person name="Kravitz S."/>
            <person name="Beeson K."/>
            <person name="Sutton G."/>
            <person name="Rogers Y.-H."/>
            <person name="Friedman R."/>
            <person name="Frazier M."/>
            <person name="Venter J.C."/>
        </authorList>
    </citation>
    <scope>NUCLEOTIDE SEQUENCE [LARGE SCALE GENOMIC DNA]</scope>
    <source>
        <strain evidence="1 2">DFL-43</strain>
    </source>
</reference>
<keyword evidence="1" id="KW-0808">Transferase</keyword>
<dbReference type="Gene3D" id="3.90.550.10">
    <property type="entry name" value="Spore Coat Polysaccharide Biosynthesis Protein SpsA, Chain A"/>
    <property type="match status" value="1"/>
</dbReference>
<gene>
    <name evidence="1" type="ORF">HPDFL43_03219</name>
</gene>
<keyword evidence="2" id="KW-1185">Reference proteome</keyword>
<evidence type="ECO:0000313" key="2">
    <source>
        <dbReference type="Proteomes" id="UP000004291"/>
    </source>
</evidence>
<dbReference type="InterPro" id="IPR029044">
    <property type="entry name" value="Nucleotide-diphossugar_trans"/>
</dbReference>
<name>A9DDK6_HOEPD</name>
<organism evidence="1 2">
    <name type="scientific">Hoeflea phototrophica (strain DSM 17068 / NCIMB 14078 / DFL-43)</name>
    <dbReference type="NCBI Taxonomy" id="411684"/>
    <lineage>
        <taxon>Bacteria</taxon>
        <taxon>Pseudomonadati</taxon>
        <taxon>Pseudomonadota</taxon>
        <taxon>Alphaproteobacteria</taxon>
        <taxon>Hyphomicrobiales</taxon>
        <taxon>Rhizobiaceae</taxon>
        <taxon>Hoeflea</taxon>
    </lineage>
</organism>
<sequence length="204" mass="22088">MTELVPESAQILRNLNRTCAIALISEGVRLKEGMISVLIECKDQENALAVSLAALVPGAVEGLIAEVVILDRGSRDGTARLADAAGCKFIEDGDLVDVVRAARGEWLLLIEPGARPLQGWIEQLVQHLALGGPPARMRPSRDYRLPFFARWRRPLSALEHGVVLPKRQAIANARSGQSLESLGRGLAMKKLRCEIVPAAVLAFS</sequence>
<dbReference type="HOGENOM" id="CLU_025996_17_5_5"/>
<protein>
    <submittedName>
        <fullName evidence="1">Glycosyltransferase involved in cell wall biogenesis</fullName>
    </submittedName>
</protein>